<proteinExistence type="predicted"/>
<dbReference type="AlphaFoldDB" id="A0A0L0G8B7"/>
<reference evidence="1 2" key="1">
    <citation type="submission" date="2011-02" db="EMBL/GenBank/DDBJ databases">
        <title>The Genome Sequence of Sphaeroforma arctica JP610.</title>
        <authorList>
            <consortium name="The Broad Institute Genome Sequencing Platform"/>
            <person name="Russ C."/>
            <person name="Cuomo C."/>
            <person name="Young S.K."/>
            <person name="Zeng Q."/>
            <person name="Gargeya S."/>
            <person name="Alvarado L."/>
            <person name="Berlin A."/>
            <person name="Chapman S.B."/>
            <person name="Chen Z."/>
            <person name="Freedman E."/>
            <person name="Gellesch M."/>
            <person name="Goldberg J."/>
            <person name="Griggs A."/>
            <person name="Gujja S."/>
            <person name="Heilman E."/>
            <person name="Heiman D."/>
            <person name="Howarth C."/>
            <person name="Mehta T."/>
            <person name="Neiman D."/>
            <person name="Pearson M."/>
            <person name="Roberts A."/>
            <person name="Saif S."/>
            <person name="Shea T."/>
            <person name="Shenoy N."/>
            <person name="Sisk P."/>
            <person name="Stolte C."/>
            <person name="Sykes S."/>
            <person name="White J."/>
            <person name="Yandava C."/>
            <person name="Burger G."/>
            <person name="Gray M.W."/>
            <person name="Holland P.W.H."/>
            <person name="King N."/>
            <person name="Lang F.B.F."/>
            <person name="Roger A.J."/>
            <person name="Ruiz-Trillo I."/>
            <person name="Haas B."/>
            <person name="Nusbaum C."/>
            <person name="Birren B."/>
        </authorList>
    </citation>
    <scope>NUCLEOTIDE SEQUENCE [LARGE SCALE GENOMIC DNA]</scope>
    <source>
        <strain evidence="1 2">JP610</strain>
    </source>
</reference>
<evidence type="ECO:0000313" key="1">
    <source>
        <dbReference type="EMBL" id="KNC85282.1"/>
    </source>
</evidence>
<keyword evidence="2" id="KW-1185">Reference proteome</keyword>
<dbReference type="EMBL" id="KQ241711">
    <property type="protein sequence ID" value="KNC85282.1"/>
    <property type="molecule type" value="Genomic_DNA"/>
</dbReference>
<organism evidence="1 2">
    <name type="scientific">Sphaeroforma arctica JP610</name>
    <dbReference type="NCBI Taxonomy" id="667725"/>
    <lineage>
        <taxon>Eukaryota</taxon>
        <taxon>Ichthyosporea</taxon>
        <taxon>Ichthyophonida</taxon>
        <taxon>Sphaeroforma</taxon>
    </lineage>
</organism>
<sequence>MVDPTPQNPVYRIYNNVAVSHLFLCHTQLHEDDEILTVWAVDDQCENHITPNEALAQVVMALFGLFALYKTVVYCKGDMSMPPLAKKEMSDPCAERNYQQI</sequence>
<name>A0A0L0G8B7_9EUKA</name>
<evidence type="ECO:0000313" key="2">
    <source>
        <dbReference type="Proteomes" id="UP000054560"/>
    </source>
</evidence>
<protein>
    <submittedName>
        <fullName evidence="1">Uncharacterized protein</fullName>
    </submittedName>
</protein>
<gene>
    <name evidence="1" type="ORF">SARC_02541</name>
</gene>
<dbReference type="GeneID" id="25903045"/>
<dbReference type="Proteomes" id="UP000054560">
    <property type="component" value="Unassembled WGS sequence"/>
</dbReference>
<dbReference type="OrthoDB" id="2014058at2759"/>
<dbReference type="RefSeq" id="XP_014159184.1">
    <property type="nucleotide sequence ID" value="XM_014303709.1"/>
</dbReference>
<accession>A0A0L0G8B7</accession>